<reference evidence="1 2" key="1">
    <citation type="journal article" date="2019" name="Sci. Rep.">
        <title>Orb-weaving spider Araneus ventricosus genome elucidates the spidroin gene catalogue.</title>
        <authorList>
            <person name="Kono N."/>
            <person name="Nakamura H."/>
            <person name="Ohtoshi R."/>
            <person name="Moran D.A.P."/>
            <person name="Shinohara A."/>
            <person name="Yoshida Y."/>
            <person name="Fujiwara M."/>
            <person name="Mori M."/>
            <person name="Tomita M."/>
            <person name="Arakawa K."/>
        </authorList>
    </citation>
    <scope>NUCLEOTIDE SEQUENCE [LARGE SCALE GENOMIC DNA]</scope>
</reference>
<dbReference type="Proteomes" id="UP000499080">
    <property type="component" value="Unassembled WGS sequence"/>
</dbReference>
<dbReference type="EMBL" id="BGPR01004862">
    <property type="protein sequence ID" value="GBN04174.1"/>
    <property type="molecule type" value="Genomic_DNA"/>
</dbReference>
<name>A0A4Y2KNJ5_ARAVE</name>
<proteinExistence type="predicted"/>
<evidence type="ECO:0000313" key="1">
    <source>
        <dbReference type="EMBL" id="GBN04174.1"/>
    </source>
</evidence>
<organism evidence="1 2">
    <name type="scientific">Araneus ventricosus</name>
    <name type="common">Orbweaver spider</name>
    <name type="synonym">Epeira ventricosa</name>
    <dbReference type="NCBI Taxonomy" id="182803"/>
    <lineage>
        <taxon>Eukaryota</taxon>
        <taxon>Metazoa</taxon>
        <taxon>Ecdysozoa</taxon>
        <taxon>Arthropoda</taxon>
        <taxon>Chelicerata</taxon>
        <taxon>Arachnida</taxon>
        <taxon>Araneae</taxon>
        <taxon>Araneomorphae</taxon>
        <taxon>Entelegynae</taxon>
        <taxon>Araneoidea</taxon>
        <taxon>Araneidae</taxon>
        <taxon>Araneus</taxon>
    </lineage>
</organism>
<accession>A0A4Y2KNJ5</accession>
<gene>
    <name evidence="1" type="ORF">AVEN_157163_1</name>
</gene>
<dbReference type="AlphaFoldDB" id="A0A4Y2KNJ5"/>
<comment type="caution">
    <text evidence="1">The sequence shown here is derived from an EMBL/GenBank/DDBJ whole genome shotgun (WGS) entry which is preliminary data.</text>
</comment>
<sequence>MDLVCTRQAYGSSSMELGLEPFGPEAGRPMFNLSQHNSRRAYGSEWISCAPDTLMAFLRWNWVSNHLAARPAPRLETTKLPHLRKTIQLIVTVIVG</sequence>
<protein>
    <submittedName>
        <fullName evidence="1">Uncharacterized protein</fullName>
    </submittedName>
</protein>
<keyword evidence="2" id="KW-1185">Reference proteome</keyword>
<evidence type="ECO:0000313" key="2">
    <source>
        <dbReference type="Proteomes" id="UP000499080"/>
    </source>
</evidence>